<evidence type="ECO:0000313" key="2">
    <source>
        <dbReference type="Proteomes" id="UP001305414"/>
    </source>
</evidence>
<evidence type="ECO:0000313" key="1">
    <source>
        <dbReference type="EMBL" id="KAK5633539.1"/>
    </source>
</evidence>
<comment type="caution">
    <text evidence="1">The sequence shown here is derived from an EMBL/GenBank/DDBJ whole genome shotgun (WGS) entry which is preliminary data.</text>
</comment>
<dbReference type="AlphaFoldDB" id="A0AAN7UZ72"/>
<dbReference type="EMBL" id="JAWHQM010000033">
    <property type="protein sequence ID" value="KAK5633539.1"/>
    <property type="molecule type" value="Genomic_DNA"/>
</dbReference>
<gene>
    <name evidence="1" type="ORF">RRF57_009253</name>
</gene>
<keyword evidence="2" id="KW-1185">Reference proteome</keyword>
<organism evidence="1 2">
    <name type="scientific">Xylaria bambusicola</name>
    <dbReference type="NCBI Taxonomy" id="326684"/>
    <lineage>
        <taxon>Eukaryota</taxon>
        <taxon>Fungi</taxon>
        <taxon>Dikarya</taxon>
        <taxon>Ascomycota</taxon>
        <taxon>Pezizomycotina</taxon>
        <taxon>Sordariomycetes</taxon>
        <taxon>Xylariomycetidae</taxon>
        <taxon>Xylariales</taxon>
        <taxon>Xylariaceae</taxon>
        <taxon>Xylaria</taxon>
    </lineage>
</organism>
<protein>
    <submittedName>
        <fullName evidence="1">Uncharacterized protein</fullName>
    </submittedName>
</protein>
<proteinExistence type="predicted"/>
<dbReference type="Proteomes" id="UP001305414">
    <property type="component" value="Unassembled WGS sequence"/>
</dbReference>
<sequence>MPIFPATANHENAVACVCLVDSSEIIVRIVTMLPANTPAAHRKRIICGILFARPNAAVAITTPNKEDTNTGLRPIWSDKYPQRIMTSIWVRLKRDSIKPE</sequence>
<name>A0AAN7UZ72_9PEZI</name>
<reference evidence="1 2" key="1">
    <citation type="submission" date="2023-10" db="EMBL/GenBank/DDBJ databases">
        <title>Draft genome sequence of Xylaria bambusicola isolate GMP-LS, the root and basal stem rot pathogen of sugarcane in Indonesia.</title>
        <authorList>
            <person name="Selvaraj P."/>
            <person name="Muralishankar V."/>
            <person name="Muruganantham S."/>
            <person name="Sp S."/>
            <person name="Haryani S."/>
            <person name="Lau K.J.X."/>
            <person name="Naqvi N.I."/>
        </authorList>
    </citation>
    <scope>NUCLEOTIDE SEQUENCE [LARGE SCALE GENOMIC DNA]</scope>
    <source>
        <strain evidence="1">GMP-LS</strain>
    </source>
</reference>
<accession>A0AAN7UZ72</accession>